<dbReference type="SUPFAM" id="SSF53448">
    <property type="entry name" value="Nucleotide-diphospho-sugar transferases"/>
    <property type="match status" value="1"/>
</dbReference>
<dbReference type="AlphaFoldDB" id="A0A0G1BFZ8"/>
<dbReference type="Gene3D" id="3.40.50.2000">
    <property type="entry name" value="Glycogen Phosphorylase B"/>
    <property type="match status" value="2"/>
</dbReference>
<keyword evidence="2" id="KW-0328">Glycosyltransferase</keyword>
<accession>A0A0G1BFZ8</accession>
<feature type="domain" description="Methyltransferase FkbM" evidence="4">
    <location>
        <begin position="682"/>
        <end position="847"/>
    </location>
</feature>
<dbReference type="Pfam" id="PF13692">
    <property type="entry name" value="Glyco_trans_1_4"/>
    <property type="match status" value="1"/>
</dbReference>
<proteinExistence type="inferred from homology"/>
<gene>
    <name evidence="5" type="ORF">UV09_C0044G0009</name>
</gene>
<comment type="caution">
    <text evidence="5">The sequence shown here is derived from an EMBL/GenBank/DDBJ whole genome shotgun (WGS) entry which is preliminary data.</text>
</comment>
<dbReference type="SUPFAM" id="SSF53756">
    <property type="entry name" value="UDP-Glycosyltransferase/glycogen phosphorylase"/>
    <property type="match status" value="1"/>
</dbReference>
<dbReference type="PANTHER" id="PTHR43179:SF12">
    <property type="entry name" value="GALACTOFURANOSYLTRANSFERASE GLFT2"/>
    <property type="match status" value="1"/>
</dbReference>
<protein>
    <recommendedName>
        <fullName evidence="4">Methyltransferase FkbM domain-containing protein</fullName>
    </recommendedName>
</protein>
<dbReference type="Gene3D" id="3.90.550.10">
    <property type="entry name" value="Spore Coat Polysaccharide Biosynthesis Protein SpsA, Chain A"/>
    <property type="match status" value="1"/>
</dbReference>
<dbReference type="GO" id="GO:0016757">
    <property type="term" value="F:glycosyltransferase activity"/>
    <property type="evidence" value="ECO:0007669"/>
    <property type="project" value="UniProtKB-KW"/>
</dbReference>
<dbReference type="SUPFAM" id="SSF53335">
    <property type="entry name" value="S-adenosyl-L-methionine-dependent methyltransferases"/>
    <property type="match status" value="1"/>
</dbReference>
<dbReference type="Pfam" id="PF05050">
    <property type="entry name" value="Methyltransf_21"/>
    <property type="match status" value="1"/>
</dbReference>
<dbReference type="Proteomes" id="UP000034320">
    <property type="component" value="Unassembled WGS sequence"/>
</dbReference>
<evidence type="ECO:0000256" key="3">
    <source>
        <dbReference type="ARBA" id="ARBA00022679"/>
    </source>
</evidence>
<dbReference type="PANTHER" id="PTHR43179">
    <property type="entry name" value="RHAMNOSYLTRANSFERASE WBBL"/>
    <property type="match status" value="1"/>
</dbReference>
<sequence>MKILLSYSKYHFDPSKSPQVQKYWYTSAGILARSLYRILSEIGDVTYIGGNEIDSIRGGEFDLFVGTHYKFRKILKLCQIKKSILFAVNMHPLERNRLLLSFLLRERLNLQALAGWDLMNFMSIRQSLSSADYIICAGNMKTFNSYIKRGIPKKKIKMINYGVEYHSEIIKKKVGVPEFVYSTSEIGLRKGFDILYSLFTNPRITSQEFHLKIMGLPTNAFYEKKLKKFLKILGNKAEYFGWVDAGSLKYRRIVAKSDFFILPSLEEGQAGTAVEAIGSGIIPLLSENCGIDFAPLGTLELKTDSEVNRKIFLKALSMPKDEVTRWKIKTKEYYKLFHADFINFLAEAVQGAVKNELYPKISVVLPIFNKEKTIKPLIELLDQKEKKDYRVTFSVTPNIFETKTNNLGLKKSTGKYAVVLQDDNFIFDKNIFFEAVSVMEKSPKTAILGALAGVNFYPRGTKGLSGKGQIVVNEHEVYWRQDENTNPELKHRIFETDACMRGPLIIRNSFLEKFGILDEAYAPYYMDDMDLCFRAKSKGYKVFAFLSDTVNTSGSISVYQGNNWKIWEKVVKENPDRFYSRWQPTKIKDFLELERIPLYENLMEKITRITGLFLMKNGKKFGNRILIYIYYLGRQLINFISLNYISRFKKNYKNVSYSQCGEDRIILHLLETIGLDKPFYVDIGAYHPFHISNTALLYELGSRGVNVEPNPDVRGLFHKYRSQDINISAGISDSEGVMIYYCFNVSTLNTFSQKEARRNLREGYKLIGKKKIPVTTLKKIIRIYCLGRVPDILFIDIEGSEVKLLNSLKNMKIKPAILCVETAGFSAKGIARKNINLINSITRLGYKLYADTHLNSIFINRSFRK</sequence>
<name>A0A0G1BFZ8_9BACT</name>
<evidence type="ECO:0000313" key="5">
    <source>
        <dbReference type="EMBL" id="KKS45266.1"/>
    </source>
</evidence>
<dbReference type="InterPro" id="IPR029044">
    <property type="entry name" value="Nucleotide-diphossugar_trans"/>
</dbReference>
<comment type="similarity">
    <text evidence="1">Belongs to the glycosyltransferase 2 family.</text>
</comment>
<dbReference type="InterPro" id="IPR029063">
    <property type="entry name" value="SAM-dependent_MTases_sf"/>
</dbReference>
<dbReference type="Gene3D" id="3.40.50.150">
    <property type="entry name" value="Vaccinia Virus protein VP39"/>
    <property type="match status" value="1"/>
</dbReference>
<organism evidence="5 6">
    <name type="scientific">Candidatus Gottesmanbacteria bacterium GW2011_GWA2_42_18</name>
    <dbReference type="NCBI Taxonomy" id="1618442"/>
    <lineage>
        <taxon>Bacteria</taxon>
        <taxon>Candidatus Gottesmaniibacteriota</taxon>
    </lineage>
</organism>
<evidence type="ECO:0000313" key="6">
    <source>
        <dbReference type="Proteomes" id="UP000034320"/>
    </source>
</evidence>
<reference evidence="5 6" key="1">
    <citation type="journal article" date="2015" name="Nature">
        <title>rRNA introns, odd ribosomes, and small enigmatic genomes across a large radiation of phyla.</title>
        <authorList>
            <person name="Brown C.T."/>
            <person name="Hug L.A."/>
            <person name="Thomas B.C."/>
            <person name="Sharon I."/>
            <person name="Castelle C.J."/>
            <person name="Singh A."/>
            <person name="Wilkins M.J."/>
            <person name="Williams K.H."/>
            <person name="Banfield J.F."/>
        </authorList>
    </citation>
    <scope>NUCLEOTIDE SEQUENCE [LARGE SCALE GENOMIC DNA]</scope>
</reference>
<keyword evidence="3" id="KW-0808">Transferase</keyword>
<dbReference type="InterPro" id="IPR006342">
    <property type="entry name" value="FkbM_mtfrase"/>
</dbReference>
<dbReference type="EMBL" id="LCDD01000044">
    <property type="protein sequence ID" value="KKS45266.1"/>
    <property type="molecule type" value="Genomic_DNA"/>
</dbReference>
<evidence type="ECO:0000256" key="1">
    <source>
        <dbReference type="ARBA" id="ARBA00006739"/>
    </source>
</evidence>
<evidence type="ECO:0000256" key="2">
    <source>
        <dbReference type="ARBA" id="ARBA00022676"/>
    </source>
</evidence>
<evidence type="ECO:0000259" key="4">
    <source>
        <dbReference type="Pfam" id="PF05050"/>
    </source>
</evidence>